<dbReference type="EMBL" id="CP013690">
    <property type="protein sequence ID" value="ALU26732.1"/>
    <property type="molecule type" value="Genomic_DNA"/>
</dbReference>
<dbReference type="AlphaFoldDB" id="A0AAI8G4Z1"/>
<dbReference type="KEGG" id="mod:AS202_11490"/>
<dbReference type="RefSeq" id="WP_058699462.1">
    <property type="nucleotide sequence ID" value="NZ_CP013690.1"/>
</dbReference>
<evidence type="ECO:0000313" key="2">
    <source>
        <dbReference type="Proteomes" id="UP000069030"/>
    </source>
</evidence>
<proteinExistence type="predicted"/>
<protein>
    <submittedName>
        <fullName evidence="1">Uncharacterized protein</fullName>
    </submittedName>
</protein>
<sequence>MINLMLEKYKKMVKELVSEPIHLKKYEYLGKERNHENAIDRHRVLVGFLHSEELREEQLLVKLFEAEIASRREDDFQGFTEALDLAAYLVSLYQRPDYISLFIQAKNANFDTHCGFDREYLLHNGVKNTFEWIAHQEVSWKEDFYDLIGDSLAECDWDEEDIVEWKERKQRYYSLCPEEMSTEGIVYYALDLEEDEIAKACIQSWEENITVWNKERWEDYVSFYKGIGDINKVIAGREALWEYVEDDAWSKASFLSKLIEDYLSIKEYVKAWLKLKEGILYLEEVEECYEINLGRYYVIYACNLLIGISNKEDMMFKDIYPWIKTTLNKIKVYPYLLEKAIQVFVLSGDKELENKYILELELLQKE</sequence>
<evidence type="ECO:0000313" key="1">
    <source>
        <dbReference type="EMBL" id="ALU26732.1"/>
    </source>
</evidence>
<gene>
    <name evidence="1" type="ORF">AS202_11490</name>
</gene>
<organism evidence="1 2">
    <name type="scientific">Myroides odoratimimus</name>
    <dbReference type="NCBI Taxonomy" id="76832"/>
    <lineage>
        <taxon>Bacteria</taxon>
        <taxon>Pseudomonadati</taxon>
        <taxon>Bacteroidota</taxon>
        <taxon>Flavobacteriia</taxon>
        <taxon>Flavobacteriales</taxon>
        <taxon>Flavobacteriaceae</taxon>
        <taxon>Myroides</taxon>
    </lineage>
</organism>
<name>A0AAI8G4Z1_9FLAO</name>
<accession>A0AAI8G4Z1</accession>
<reference evidence="1 2" key="1">
    <citation type="journal article" date="2016" name="J. Zhejiang Univ. Sci. B">
        <title>Antibiotic resistance mechanisms of Myroides sp.</title>
        <authorList>
            <person name="Hu S."/>
            <person name="Yuan S."/>
            <person name="Qu H."/>
            <person name="Jiang T."/>
            <person name="Zhou Y."/>
            <person name="Wang M."/>
            <person name="Ming D."/>
        </authorList>
    </citation>
    <scope>NUCLEOTIDE SEQUENCE [LARGE SCALE GENOMIC DNA]</scope>
    <source>
        <strain evidence="1 2">PR63039</strain>
    </source>
</reference>
<dbReference type="Proteomes" id="UP000069030">
    <property type="component" value="Chromosome"/>
</dbReference>